<feature type="compositionally biased region" description="Low complexity" evidence="5">
    <location>
        <begin position="181"/>
        <end position="191"/>
    </location>
</feature>
<keyword evidence="2" id="KW-0645">Protease</keyword>
<dbReference type="Pfam" id="PF00877">
    <property type="entry name" value="NLPC_P60"/>
    <property type="match status" value="1"/>
</dbReference>
<comment type="similarity">
    <text evidence="1">Belongs to the peptidase C40 family.</text>
</comment>
<proteinExistence type="inferred from homology"/>
<sequence>MGVVVARVGRVLGRAHALFGDPPSSGASAASGSGARLADAGDVVGSGRVRMAGSSGRLAGEYGVFAAGSGQALDRWAGADEGLGARLGEAAGADRGGRSASGAVVDAAAGDAAGLAPLANTPAGQRALLVALRARVAQQHKVVAAYRARDARLAALLRTMTYPGHSGVSTAHGRGFSLSPPGLPGLPALSRPTHRPPTTLTSRGYAHQRAAALPAGPGGMAAHAALSRQGAPYVWGAKGPNRFDCSGLTEWAWRQAGVQLGPDTYTQFRQGIPVPPGQIRAGDLIFPKYSFDGRGPGHVQLAISPTEVVHAPQSGDVVRVAPMPSSYVALRPVPLR</sequence>
<evidence type="ECO:0000256" key="1">
    <source>
        <dbReference type="ARBA" id="ARBA00007074"/>
    </source>
</evidence>
<keyword evidence="4" id="KW-0788">Thiol protease</keyword>
<protein>
    <recommendedName>
        <fullName evidence="6">NlpC/P60 domain-containing protein</fullName>
    </recommendedName>
</protein>
<keyword evidence="7" id="KW-0614">Plasmid</keyword>
<keyword evidence="3" id="KW-0378">Hydrolase</keyword>
<dbReference type="PANTHER" id="PTHR47359:SF3">
    <property type="entry name" value="NLP_P60 DOMAIN-CONTAINING PROTEIN-RELATED"/>
    <property type="match status" value="1"/>
</dbReference>
<geneLocation type="plasmid" evidence="7 8">
    <name>pJCM12687</name>
</geneLocation>
<keyword evidence="8" id="KW-1185">Reference proteome</keyword>
<dbReference type="InterPro" id="IPR000064">
    <property type="entry name" value="NLP_P60_dom"/>
</dbReference>
<evidence type="ECO:0000259" key="6">
    <source>
        <dbReference type="PROSITE" id="PS51935"/>
    </source>
</evidence>
<evidence type="ECO:0000256" key="3">
    <source>
        <dbReference type="ARBA" id="ARBA00022801"/>
    </source>
</evidence>
<accession>A0ABN6BEL5</accession>
<evidence type="ECO:0000313" key="8">
    <source>
        <dbReference type="Proteomes" id="UP000467379"/>
    </source>
</evidence>
<dbReference type="InterPro" id="IPR051794">
    <property type="entry name" value="PG_Endopeptidase_C40"/>
</dbReference>
<dbReference type="EMBL" id="AP022607">
    <property type="protein sequence ID" value="BBZ15061.1"/>
    <property type="molecule type" value="Genomic_DNA"/>
</dbReference>
<gene>
    <name evidence="7" type="ORF">MBRA_52560</name>
</gene>
<dbReference type="Gene3D" id="3.90.1720.10">
    <property type="entry name" value="endopeptidase domain like (from Nostoc punctiforme)"/>
    <property type="match status" value="1"/>
</dbReference>
<dbReference type="Proteomes" id="UP000467379">
    <property type="component" value="Plasmid pJCM12687"/>
</dbReference>
<evidence type="ECO:0000256" key="5">
    <source>
        <dbReference type="SAM" id="MobiDB-lite"/>
    </source>
</evidence>
<reference evidence="7 8" key="1">
    <citation type="journal article" date="2019" name="Emerg. Microbes Infect.">
        <title>Comprehensive subspecies identification of 175 nontuberculous mycobacteria species based on 7547 genomic profiles.</title>
        <authorList>
            <person name="Matsumoto Y."/>
            <person name="Kinjo T."/>
            <person name="Motooka D."/>
            <person name="Nabeya D."/>
            <person name="Jung N."/>
            <person name="Uechi K."/>
            <person name="Horii T."/>
            <person name="Iida T."/>
            <person name="Fujita J."/>
            <person name="Nakamura S."/>
        </authorList>
    </citation>
    <scope>NUCLEOTIDE SEQUENCE [LARGE SCALE GENOMIC DNA]</scope>
    <source>
        <strain evidence="7 8">JCM 12687</strain>
        <plasmid evidence="7">pJCM12687</plasmid>
    </source>
</reference>
<organism evidence="7 8">
    <name type="scientific">Mycobacterium branderi</name>
    <dbReference type="NCBI Taxonomy" id="43348"/>
    <lineage>
        <taxon>Bacteria</taxon>
        <taxon>Bacillati</taxon>
        <taxon>Actinomycetota</taxon>
        <taxon>Actinomycetes</taxon>
        <taxon>Mycobacteriales</taxon>
        <taxon>Mycobacteriaceae</taxon>
        <taxon>Mycobacterium</taxon>
    </lineage>
</organism>
<evidence type="ECO:0000313" key="7">
    <source>
        <dbReference type="EMBL" id="BBZ15061.1"/>
    </source>
</evidence>
<name>A0ABN6BEL5_9MYCO</name>
<evidence type="ECO:0000256" key="2">
    <source>
        <dbReference type="ARBA" id="ARBA00022670"/>
    </source>
</evidence>
<feature type="region of interest" description="Disordered" evidence="5">
    <location>
        <begin position="181"/>
        <end position="201"/>
    </location>
</feature>
<evidence type="ECO:0000256" key="4">
    <source>
        <dbReference type="ARBA" id="ARBA00022807"/>
    </source>
</evidence>
<dbReference type="InterPro" id="IPR038765">
    <property type="entry name" value="Papain-like_cys_pep_sf"/>
</dbReference>
<feature type="domain" description="NlpC/P60" evidence="6">
    <location>
        <begin position="215"/>
        <end position="336"/>
    </location>
</feature>
<dbReference type="PROSITE" id="PS51935">
    <property type="entry name" value="NLPC_P60"/>
    <property type="match status" value="1"/>
</dbReference>
<dbReference type="PANTHER" id="PTHR47359">
    <property type="entry name" value="PEPTIDOGLYCAN DL-ENDOPEPTIDASE CWLO"/>
    <property type="match status" value="1"/>
</dbReference>
<dbReference type="SUPFAM" id="SSF54001">
    <property type="entry name" value="Cysteine proteinases"/>
    <property type="match status" value="1"/>
</dbReference>